<dbReference type="HAMAP" id="MF_00181">
    <property type="entry name" value="Cytosol_peptidase_M17"/>
    <property type="match status" value="1"/>
</dbReference>
<dbReference type="Gene3D" id="3.40.220.10">
    <property type="entry name" value="Leucine Aminopeptidase, subunit E, domain 1"/>
    <property type="match status" value="1"/>
</dbReference>
<sequence>MTTGTLLLRRCALRPARRSVFKVRGLSSTPIASADATVIGVYQDGNITANAFAGQGAKMPSQAVDSIVSQLNISRFQGKNNEVRLLYGLEGAPSPIVGVVGLGKRSQDNNENAETARLAASAALSAIKRLSPKSPISVEFDALGSSLATAEGATLGTYDFTRYKEEKAAPVTISLREEHAASEDWHVGSVNGQAQNLARTLAETPANLLTPTLFCDRAKELFAGQSSVELAVHDKAWAEEQQMGAFLGVARGSEEPLRFLEIIYRGGNEQDAPVALVGKGVTFDSGGISIKPSTDMALMKGDMGGAAAVLGAMWGITQLRPQVNVVAVIPLTENMPSGRATKPGDLVRARNGKTIEVDNTDAEGRLILADAIHYVTETYTPHTVVELSTLTGAMDIALGEGYAGVFSTSDTLWEQLENAGKTTGDRFWKMPMDDVYKKQLKSNVADLKNVGGRSAGSCTAAVFLKEFVPGLRKADEGISSGDSTVRFAHIDIAGVMHKKGGDGYISSGMTGRPTRSIIEFVRSISK</sequence>
<dbReference type="PROSITE" id="PS00631">
    <property type="entry name" value="CYTOSOL_AP"/>
    <property type="match status" value="1"/>
</dbReference>
<keyword evidence="6" id="KW-0378">Hydrolase</keyword>
<evidence type="ECO:0000256" key="2">
    <source>
        <dbReference type="ARBA" id="ARBA00001585"/>
    </source>
</evidence>
<accession>A0A0L0H3S8</accession>
<dbReference type="InterPro" id="IPR023042">
    <property type="entry name" value="Peptidase_M17_leu_NH2_pept"/>
</dbReference>
<dbReference type="GO" id="GO:0005737">
    <property type="term" value="C:cytoplasm"/>
    <property type="evidence" value="ECO:0007669"/>
    <property type="project" value="InterPro"/>
</dbReference>
<evidence type="ECO:0000259" key="7">
    <source>
        <dbReference type="PROSITE" id="PS00631"/>
    </source>
</evidence>
<dbReference type="PRINTS" id="PR00481">
    <property type="entry name" value="LAMNOPPTDASE"/>
</dbReference>
<proteinExistence type="inferred from homology"/>
<evidence type="ECO:0000256" key="3">
    <source>
        <dbReference type="ARBA" id="ARBA00009528"/>
    </source>
</evidence>
<evidence type="ECO:0000256" key="4">
    <source>
        <dbReference type="ARBA" id="ARBA00022438"/>
    </source>
</evidence>
<dbReference type="FunCoup" id="A0A0L0H3S8">
    <property type="interactions" value="352"/>
</dbReference>
<keyword evidence="9" id="KW-1185">Reference proteome</keyword>
<dbReference type="SUPFAM" id="SSF53187">
    <property type="entry name" value="Zn-dependent exopeptidases"/>
    <property type="match status" value="1"/>
</dbReference>
<dbReference type="AlphaFoldDB" id="A0A0L0H3S8"/>
<dbReference type="STRING" id="645134.A0A0L0H3S8"/>
<evidence type="ECO:0000256" key="6">
    <source>
        <dbReference type="ARBA" id="ARBA00022801"/>
    </source>
</evidence>
<comment type="catalytic activity">
    <reaction evidence="2">
        <text>Release of N-terminal proline from a peptide.</text>
        <dbReference type="EC" id="3.4.11.5"/>
    </reaction>
</comment>
<gene>
    <name evidence="8" type="ORF">SPPG_09569</name>
</gene>
<dbReference type="OMA" id="WPMPLPE"/>
<dbReference type="VEuPathDB" id="FungiDB:SPPG_09569"/>
<organism evidence="8 9">
    <name type="scientific">Spizellomyces punctatus (strain DAOM BR117)</name>
    <dbReference type="NCBI Taxonomy" id="645134"/>
    <lineage>
        <taxon>Eukaryota</taxon>
        <taxon>Fungi</taxon>
        <taxon>Fungi incertae sedis</taxon>
        <taxon>Chytridiomycota</taxon>
        <taxon>Chytridiomycota incertae sedis</taxon>
        <taxon>Chytridiomycetes</taxon>
        <taxon>Spizellomycetales</taxon>
        <taxon>Spizellomycetaceae</taxon>
        <taxon>Spizellomyces</taxon>
    </lineage>
</organism>
<dbReference type="OrthoDB" id="412814at2759"/>
<dbReference type="InterPro" id="IPR043472">
    <property type="entry name" value="Macro_dom-like"/>
</dbReference>
<dbReference type="SUPFAM" id="SSF52949">
    <property type="entry name" value="Macro domain-like"/>
    <property type="match status" value="1"/>
</dbReference>
<dbReference type="InterPro" id="IPR011356">
    <property type="entry name" value="Leucine_aapep/pepB"/>
</dbReference>
<comment type="similarity">
    <text evidence="3">Belongs to the peptidase M17 family.</text>
</comment>
<dbReference type="GO" id="GO:0070006">
    <property type="term" value="F:metalloaminopeptidase activity"/>
    <property type="evidence" value="ECO:0007669"/>
    <property type="project" value="InterPro"/>
</dbReference>
<dbReference type="PANTHER" id="PTHR11963:SF23">
    <property type="entry name" value="CYTOSOL AMINOPEPTIDASE"/>
    <property type="match status" value="1"/>
</dbReference>
<dbReference type="GO" id="GO:0030145">
    <property type="term" value="F:manganese ion binding"/>
    <property type="evidence" value="ECO:0007669"/>
    <property type="project" value="InterPro"/>
</dbReference>
<feature type="domain" description="Cytosol aminopeptidase" evidence="7">
    <location>
        <begin position="359"/>
        <end position="366"/>
    </location>
</feature>
<dbReference type="Gene3D" id="3.40.630.10">
    <property type="entry name" value="Zn peptidases"/>
    <property type="match status" value="1"/>
</dbReference>
<dbReference type="InParanoid" id="A0A0L0H3S8"/>
<dbReference type="GO" id="GO:0006508">
    <property type="term" value="P:proteolysis"/>
    <property type="evidence" value="ECO:0007669"/>
    <property type="project" value="UniProtKB-KW"/>
</dbReference>
<keyword evidence="5" id="KW-0645">Protease</keyword>
<name>A0A0L0H3S8_SPIPD</name>
<evidence type="ECO:0000256" key="5">
    <source>
        <dbReference type="ARBA" id="ARBA00022670"/>
    </source>
</evidence>
<dbReference type="RefSeq" id="XP_016603902.1">
    <property type="nucleotide sequence ID" value="XM_016757745.1"/>
</dbReference>
<dbReference type="Pfam" id="PF02789">
    <property type="entry name" value="Peptidase_M17_N"/>
    <property type="match status" value="1"/>
</dbReference>
<protein>
    <recommendedName>
        <fullName evidence="7">Cytosol aminopeptidase domain-containing protein</fullName>
    </recommendedName>
</protein>
<dbReference type="InterPro" id="IPR000819">
    <property type="entry name" value="Peptidase_M17_C"/>
</dbReference>
<dbReference type="GeneID" id="27692694"/>
<dbReference type="eggNOG" id="KOG2597">
    <property type="taxonomic scope" value="Eukaryota"/>
</dbReference>
<evidence type="ECO:0000256" key="1">
    <source>
        <dbReference type="ARBA" id="ARBA00000135"/>
    </source>
</evidence>
<dbReference type="NCBIfam" id="NF002073">
    <property type="entry name" value="PRK00913.1-2"/>
    <property type="match status" value="1"/>
</dbReference>
<dbReference type="Proteomes" id="UP000053201">
    <property type="component" value="Unassembled WGS sequence"/>
</dbReference>
<dbReference type="InterPro" id="IPR008283">
    <property type="entry name" value="Peptidase_M17_N"/>
</dbReference>
<reference evidence="8 9" key="1">
    <citation type="submission" date="2009-08" db="EMBL/GenBank/DDBJ databases">
        <title>The Genome Sequence of Spizellomyces punctatus strain DAOM BR117.</title>
        <authorList>
            <consortium name="The Broad Institute Genome Sequencing Platform"/>
            <person name="Russ C."/>
            <person name="Cuomo C."/>
            <person name="Shea T."/>
            <person name="Young S.K."/>
            <person name="Zeng Q."/>
            <person name="Koehrsen M."/>
            <person name="Haas B."/>
            <person name="Borodovsky M."/>
            <person name="Guigo R."/>
            <person name="Alvarado L."/>
            <person name="Berlin A."/>
            <person name="Bochicchio J."/>
            <person name="Borenstein D."/>
            <person name="Chapman S."/>
            <person name="Chen Z."/>
            <person name="Engels R."/>
            <person name="Freedman E."/>
            <person name="Gellesch M."/>
            <person name="Goldberg J."/>
            <person name="Griggs A."/>
            <person name="Gujja S."/>
            <person name="Heiman D."/>
            <person name="Hepburn T."/>
            <person name="Howarth C."/>
            <person name="Jen D."/>
            <person name="Larson L."/>
            <person name="Lewis B."/>
            <person name="Mehta T."/>
            <person name="Park D."/>
            <person name="Pearson M."/>
            <person name="Roberts A."/>
            <person name="Saif S."/>
            <person name="Shenoy N."/>
            <person name="Sisk P."/>
            <person name="Stolte C."/>
            <person name="Sykes S."/>
            <person name="Thomson T."/>
            <person name="Walk T."/>
            <person name="White J."/>
            <person name="Yandava C."/>
            <person name="Burger G."/>
            <person name="Gray M.W."/>
            <person name="Holland P.W.H."/>
            <person name="King N."/>
            <person name="Lang F.B.F."/>
            <person name="Roger A.J."/>
            <person name="Ruiz-Trillo I."/>
            <person name="Lander E."/>
            <person name="Nusbaum C."/>
        </authorList>
    </citation>
    <scope>NUCLEOTIDE SEQUENCE [LARGE SCALE GENOMIC DNA]</scope>
    <source>
        <strain evidence="8 9">DAOM BR117</strain>
    </source>
</reference>
<evidence type="ECO:0000313" key="9">
    <source>
        <dbReference type="Proteomes" id="UP000053201"/>
    </source>
</evidence>
<dbReference type="Pfam" id="PF00883">
    <property type="entry name" value="Peptidase_M17"/>
    <property type="match status" value="1"/>
</dbReference>
<dbReference type="PANTHER" id="PTHR11963">
    <property type="entry name" value="LEUCINE AMINOPEPTIDASE-RELATED"/>
    <property type="match status" value="1"/>
</dbReference>
<comment type="catalytic activity">
    <reaction evidence="1">
        <text>Release of an N-terminal amino acid, Xaa-|-Yaa-, in which Xaa is preferably Leu, but may be other amino acids including Pro although not Arg or Lys, and Yaa may be Pro. Amino acid amides and methyl esters are also readily hydrolyzed, but rates on arylamides are exceedingly low.</text>
        <dbReference type="EC" id="3.4.11.1"/>
    </reaction>
</comment>
<dbReference type="CDD" id="cd00433">
    <property type="entry name" value="Peptidase_M17"/>
    <property type="match status" value="1"/>
</dbReference>
<dbReference type="EMBL" id="KQ257474">
    <property type="protein sequence ID" value="KNC95862.1"/>
    <property type="molecule type" value="Genomic_DNA"/>
</dbReference>
<keyword evidence="4" id="KW-0031">Aminopeptidase</keyword>
<evidence type="ECO:0000313" key="8">
    <source>
        <dbReference type="EMBL" id="KNC95862.1"/>
    </source>
</evidence>